<keyword evidence="4" id="KW-1185">Reference proteome</keyword>
<feature type="region of interest" description="Disordered" evidence="2">
    <location>
        <begin position="441"/>
        <end position="472"/>
    </location>
</feature>
<evidence type="ECO:0000313" key="3">
    <source>
        <dbReference type="EMBL" id="KAK7074254.1"/>
    </source>
</evidence>
<dbReference type="GO" id="GO:1990023">
    <property type="term" value="C:mitotic spindle midzone"/>
    <property type="evidence" value="ECO:0007669"/>
    <property type="project" value="TreeGrafter"/>
</dbReference>
<reference evidence="3 4" key="1">
    <citation type="submission" date="2023-11" db="EMBL/GenBank/DDBJ databases">
        <title>Halocaridina rubra genome assembly.</title>
        <authorList>
            <person name="Smith C."/>
        </authorList>
    </citation>
    <scope>NUCLEOTIDE SEQUENCE [LARGE SCALE GENOMIC DNA]</scope>
    <source>
        <strain evidence="3">EP-1</strain>
        <tissue evidence="3">Whole</tissue>
    </source>
</reference>
<evidence type="ECO:0000313" key="4">
    <source>
        <dbReference type="Proteomes" id="UP001381693"/>
    </source>
</evidence>
<dbReference type="Gene3D" id="1.20.58.1520">
    <property type="match status" value="1"/>
</dbReference>
<organism evidence="3 4">
    <name type="scientific">Halocaridina rubra</name>
    <name type="common">Hawaiian red shrimp</name>
    <dbReference type="NCBI Taxonomy" id="373956"/>
    <lineage>
        <taxon>Eukaryota</taxon>
        <taxon>Metazoa</taxon>
        <taxon>Ecdysozoa</taxon>
        <taxon>Arthropoda</taxon>
        <taxon>Crustacea</taxon>
        <taxon>Multicrustacea</taxon>
        <taxon>Malacostraca</taxon>
        <taxon>Eumalacostraca</taxon>
        <taxon>Eucarida</taxon>
        <taxon>Decapoda</taxon>
        <taxon>Pleocyemata</taxon>
        <taxon>Caridea</taxon>
        <taxon>Atyoidea</taxon>
        <taxon>Atyidae</taxon>
        <taxon>Halocaridina</taxon>
    </lineage>
</organism>
<dbReference type="EMBL" id="JAXCGZ010011710">
    <property type="protein sequence ID" value="KAK7074254.1"/>
    <property type="molecule type" value="Genomic_DNA"/>
</dbReference>
<feature type="coiled-coil region" evidence="1">
    <location>
        <begin position="151"/>
        <end position="192"/>
    </location>
</feature>
<gene>
    <name evidence="3" type="ORF">SK128_021713</name>
</gene>
<dbReference type="PANTHER" id="PTHR19321">
    <property type="entry name" value="PROTEIN REGULATOR OF CYTOKINESIS 1 PRC1-RELATED"/>
    <property type="match status" value="1"/>
</dbReference>
<name>A0AAN8X930_HALRR</name>
<dbReference type="GO" id="GO:0005737">
    <property type="term" value="C:cytoplasm"/>
    <property type="evidence" value="ECO:0007669"/>
    <property type="project" value="TreeGrafter"/>
</dbReference>
<keyword evidence="1" id="KW-0175">Coiled coil</keyword>
<dbReference type="GO" id="GO:0051256">
    <property type="term" value="P:mitotic spindle midzone assembly"/>
    <property type="evidence" value="ECO:0007669"/>
    <property type="project" value="TreeGrafter"/>
</dbReference>
<proteinExistence type="predicted"/>
<dbReference type="GO" id="GO:0008017">
    <property type="term" value="F:microtubule binding"/>
    <property type="evidence" value="ECO:0007669"/>
    <property type="project" value="InterPro"/>
</dbReference>
<accession>A0AAN8X930</accession>
<feature type="coiled-coil region" evidence="1">
    <location>
        <begin position="269"/>
        <end position="300"/>
    </location>
</feature>
<protein>
    <recommendedName>
        <fullName evidence="5">Protein regulator of cytokinesis 1</fullName>
    </recommendedName>
</protein>
<evidence type="ECO:0000256" key="2">
    <source>
        <dbReference type="SAM" id="MobiDB-lite"/>
    </source>
</evidence>
<dbReference type="PANTHER" id="PTHR19321:SF41">
    <property type="entry name" value="FASCETTO-RELATED"/>
    <property type="match status" value="1"/>
</dbReference>
<dbReference type="Proteomes" id="UP001381693">
    <property type="component" value="Unassembled WGS sequence"/>
</dbReference>
<evidence type="ECO:0008006" key="5">
    <source>
        <dbReference type="Google" id="ProtNLM"/>
    </source>
</evidence>
<sequence length="555" mass="66587">MENSMEEVIMQEYQKAMKDLHSLWDEIGFDDQKREERTEYVTEQMKAMLRHMVSLEHSFKRKINADIEKYGEQFFKLNKELEAGISDPDADFTLLELENYLCSHVKILMKNANERRECVKKLQLQEQALCERLIEEPTELPKRTVPSKEDLDLLEKKIRTLQQEKINREKMFHQLQNRISELMEELEQKANTSFERDVLSDVELFTLSVQNLQRMRTIKDKYEKMVKTNEIESAKLREQINLIYIRLEIDLLERETFLSSVKNHKPSSVKKLSEELERLKEQQQQDLAKYINRLRREIEDWWEKCFISDEAKSEFVPYFTDEYSEDVLAAHDAEVLKLHHYYNENQTLFTKIEQRKKVWIRFMDLEERANNPDRLFGNRGCALLQEEKERRRVKKELPVVEKELEASVKAWESVNGKKFLIEGRTVSEYIEHEWIKYHERKEQERKKKQSERQNQLNYESKMGSKPPAVKRRMPANDTYRKAKLLRINEDHTTFMTSVRKTPQRTALRERNQNSIQGFEPSSSEVSTYSRFAFGLLNKKGNQSTFCRDENQQYFL</sequence>
<dbReference type="Pfam" id="PF03999">
    <property type="entry name" value="MAP65_ASE1"/>
    <property type="match status" value="1"/>
</dbReference>
<comment type="caution">
    <text evidence="3">The sequence shown here is derived from an EMBL/GenBank/DDBJ whole genome shotgun (WGS) entry which is preliminary data.</text>
</comment>
<evidence type="ECO:0000256" key="1">
    <source>
        <dbReference type="SAM" id="Coils"/>
    </source>
</evidence>
<dbReference type="AlphaFoldDB" id="A0AAN8X930"/>
<dbReference type="InterPro" id="IPR007145">
    <property type="entry name" value="MAP65_Ase1_PRC1"/>
</dbReference>